<feature type="domain" description="DDE-1" evidence="1">
    <location>
        <begin position="44"/>
        <end position="77"/>
    </location>
</feature>
<dbReference type="InterPro" id="IPR004875">
    <property type="entry name" value="DDE_SF_endonuclease_dom"/>
</dbReference>
<feature type="domain" description="DDE-1" evidence="1">
    <location>
        <begin position="81"/>
        <end position="145"/>
    </location>
</feature>
<dbReference type="GO" id="GO:0003677">
    <property type="term" value="F:DNA binding"/>
    <property type="evidence" value="ECO:0007669"/>
    <property type="project" value="TreeGrafter"/>
</dbReference>
<gene>
    <name evidence="2" type="ORF">JRQ81_002435</name>
</gene>
<keyword evidence="3" id="KW-1185">Reference proteome</keyword>
<dbReference type="OrthoDB" id="125347at2759"/>
<dbReference type="GO" id="GO:0005634">
    <property type="term" value="C:nucleus"/>
    <property type="evidence" value="ECO:0007669"/>
    <property type="project" value="TreeGrafter"/>
</dbReference>
<protein>
    <recommendedName>
        <fullName evidence="1">DDE-1 domain-containing protein</fullName>
    </recommendedName>
</protein>
<proteinExistence type="predicted"/>
<dbReference type="Pfam" id="PF03184">
    <property type="entry name" value="DDE_1"/>
    <property type="match status" value="2"/>
</dbReference>
<name>A0A9Q1AWP0_9SAUR</name>
<evidence type="ECO:0000313" key="2">
    <source>
        <dbReference type="EMBL" id="KAJ7316273.1"/>
    </source>
</evidence>
<evidence type="ECO:0000259" key="1">
    <source>
        <dbReference type="Pfam" id="PF03184"/>
    </source>
</evidence>
<dbReference type="EMBL" id="JAPFRF010000011">
    <property type="protein sequence ID" value="KAJ7316273.1"/>
    <property type="molecule type" value="Genomic_DNA"/>
</dbReference>
<organism evidence="2 3">
    <name type="scientific">Phrynocephalus forsythii</name>
    <dbReference type="NCBI Taxonomy" id="171643"/>
    <lineage>
        <taxon>Eukaryota</taxon>
        <taxon>Metazoa</taxon>
        <taxon>Chordata</taxon>
        <taxon>Craniata</taxon>
        <taxon>Vertebrata</taxon>
        <taxon>Euteleostomi</taxon>
        <taxon>Lepidosauria</taxon>
        <taxon>Squamata</taxon>
        <taxon>Bifurcata</taxon>
        <taxon>Unidentata</taxon>
        <taxon>Episquamata</taxon>
        <taxon>Toxicofera</taxon>
        <taxon>Iguania</taxon>
        <taxon>Acrodonta</taxon>
        <taxon>Agamidae</taxon>
        <taxon>Agaminae</taxon>
        <taxon>Phrynocephalus</taxon>
    </lineage>
</organism>
<dbReference type="InterPro" id="IPR050863">
    <property type="entry name" value="CenT-Element_Derived"/>
</dbReference>
<accession>A0A9Q1AWP0</accession>
<evidence type="ECO:0000313" key="3">
    <source>
        <dbReference type="Proteomes" id="UP001142489"/>
    </source>
</evidence>
<dbReference type="AlphaFoldDB" id="A0A9Q1AWP0"/>
<comment type="caution">
    <text evidence="2">The sequence shown here is derived from an EMBL/GenBank/DDBJ whole genome shotgun (WGS) entry which is preliminary data.</text>
</comment>
<dbReference type="Proteomes" id="UP001142489">
    <property type="component" value="Unassembled WGS sequence"/>
</dbReference>
<dbReference type="PANTHER" id="PTHR19303:SF27">
    <property type="entry name" value="HTH CENPB-TYPE DOMAIN-CONTAINING PROTEIN"/>
    <property type="match status" value="1"/>
</dbReference>
<dbReference type="PANTHER" id="PTHR19303">
    <property type="entry name" value="TRANSPOSON"/>
    <property type="match status" value="1"/>
</dbReference>
<reference evidence="2" key="1">
    <citation type="journal article" date="2023" name="DNA Res.">
        <title>Chromosome-level genome assembly of Phrynocephalus forsythii using third-generation DNA sequencing and Hi-C analysis.</title>
        <authorList>
            <person name="Qi Y."/>
            <person name="Zhao W."/>
            <person name="Zhao Y."/>
            <person name="Niu C."/>
            <person name="Cao S."/>
            <person name="Zhang Y."/>
        </authorList>
    </citation>
    <scope>NUCLEOTIDE SEQUENCE</scope>
    <source>
        <tissue evidence="2">Muscle</tissue>
    </source>
</reference>
<sequence>MTEEGYFPQQVFNCNEKHLFWKRMPKGTYITQEETRLPRYMPMKDRLTFLFCANTSGNLKIKPLLVYHSENPQAFKKHRLMDQQVISNFKKLYTRELFRQYFERTNGTTLTLHEYWRDHFDIVSCVQLIKIAWDEISQDNVNTAWHNLWPGCVVL</sequence>